<dbReference type="WBParaSite" id="NBR_0001550401-mRNA-1">
    <property type="protein sequence ID" value="NBR_0001550401-mRNA-1"/>
    <property type="gene ID" value="NBR_0001550401"/>
</dbReference>
<evidence type="ECO:0000313" key="2">
    <source>
        <dbReference type="EMBL" id="VDL79099.1"/>
    </source>
</evidence>
<evidence type="ECO:0000256" key="1">
    <source>
        <dbReference type="SAM" id="Phobius"/>
    </source>
</evidence>
<gene>
    <name evidence="2" type="ORF">NBR_LOCUS15505</name>
</gene>
<reference evidence="4" key="1">
    <citation type="submission" date="2017-02" db="UniProtKB">
        <authorList>
            <consortium name="WormBaseParasite"/>
        </authorList>
    </citation>
    <scope>IDENTIFICATION</scope>
</reference>
<reference evidence="2 3" key="2">
    <citation type="submission" date="2018-11" db="EMBL/GenBank/DDBJ databases">
        <authorList>
            <consortium name="Pathogen Informatics"/>
        </authorList>
    </citation>
    <scope>NUCLEOTIDE SEQUENCE [LARGE SCALE GENOMIC DNA]</scope>
</reference>
<evidence type="ECO:0000313" key="3">
    <source>
        <dbReference type="Proteomes" id="UP000271162"/>
    </source>
</evidence>
<evidence type="ECO:0000313" key="4">
    <source>
        <dbReference type="WBParaSite" id="NBR_0001550401-mRNA-1"/>
    </source>
</evidence>
<name>A0A0N4YFH0_NIPBR</name>
<keyword evidence="3" id="KW-1185">Reference proteome</keyword>
<dbReference type="Proteomes" id="UP000271162">
    <property type="component" value="Unassembled WGS sequence"/>
</dbReference>
<dbReference type="AlphaFoldDB" id="A0A0N4YFH0"/>
<keyword evidence="1" id="KW-0472">Membrane</keyword>
<keyword evidence="1" id="KW-1133">Transmembrane helix</keyword>
<accession>A0A0N4YFH0</accession>
<feature type="transmembrane region" description="Helical" evidence="1">
    <location>
        <begin position="31"/>
        <end position="54"/>
    </location>
</feature>
<keyword evidence="1" id="KW-0812">Transmembrane</keyword>
<proteinExistence type="predicted"/>
<protein>
    <submittedName>
        <fullName evidence="2 4">Uncharacterized protein</fullName>
    </submittedName>
</protein>
<organism evidence="4">
    <name type="scientific">Nippostrongylus brasiliensis</name>
    <name type="common">Rat hookworm</name>
    <dbReference type="NCBI Taxonomy" id="27835"/>
    <lineage>
        <taxon>Eukaryota</taxon>
        <taxon>Metazoa</taxon>
        <taxon>Ecdysozoa</taxon>
        <taxon>Nematoda</taxon>
        <taxon>Chromadorea</taxon>
        <taxon>Rhabditida</taxon>
        <taxon>Rhabditina</taxon>
        <taxon>Rhabditomorpha</taxon>
        <taxon>Strongyloidea</taxon>
        <taxon>Heligmosomidae</taxon>
        <taxon>Nippostrongylus</taxon>
    </lineage>
</organism>
<dbReference type="EMBL" id="UYSL01021764">
    <property type="protein sequence ID" value="VDL79099.1"/>
    <property type="molecule type" value="Genomic_DNA"/>
</dbReference>
<sequence length="62" mass="7184">MLRSRRAQISSQWRMGGTVHYRCERTGALHFILISPVVFCRFSVLISFIFSILFPTSFSSKL</sequence>